<dbReference type="SUPFAM" id="SSF89733">
    <property type="entry name" value="L-sulfolactate dehydrogenase-like"/>
    <property type="match status" value="1"/>
</dbReference>
<dbReference type="GO" id="GO:0016491">
    <property type="term" value="F:oxidoreductase activity"/>
    <property type="evidence" value="ECO:0007669"/>
    <property type="project" value="InterPro"/>
</dbReference>
<evidence type="ECO:0000313" key="2">
    <source>
        <dbReference type="EMBL" id="VDL87602.1"/>
    </source>
</evidence>
<dbReference type="STRING" id="27835.A0A0N4YZG1"/>
<reference evidence="4" key="1">
    <citation type="submission" date="2017-02" db="UniProtKB">
        <authorList>
            <consortium name="WormBaseParasite"/>
        </authorList>
    </citation>
    <scope>IDENTIFICATION</scope>
</reference>
<dbReference type="Proteomes" id="UP000271162">
    <property type="component" value="Unassembled WGS sequence"/>
</dbReference>
<gene>
    <name evidence="2" type="ORF">NBR_LOCUS22634</name>
</gene>
<dbReference type="InterPro" id="IPR036111">
    <property type="entry name" value="Mal/L-sulfo/L-lacto_DH-like_sf"/>
</dbReference>
<dbReference type="Pfam" id="PF02615">
    <property type="entry name" value="Ldh_2"/>
    <property type="match status" value="1"/>
</dbReference>
<dbReference type="AlphaFoldDB" id="A0A0N4YZG1"/>
<keyword evidence="3" id="KW-1185">Reference proteome</keyword>
<sequence length="96" mass="11032">MLRNILRAGRSTCQPAWKWISTTAEPGDLIVPKSEVMRYMTEVMKSVKVNPSHCQQLAEVLMEADIRGHYSHGLNRLGKILLRHLVVEITIYFVRV</sequence>
<dbReference type="InterPro" id="IPR003767">
    <property type="entry name" value="Malate/L-lactate_DH-like"/>
</dbReference>
<proteinExistence type="inferred from homology"/>
<evidence type="ECO:0000313" key="3">
    <source>
        <dbReference type="Proteomes" id="UP000271162"/>
    </source>
</evidence>
<evidence type="ECO:0000313" key="4">
    <source>
        <dbReference type="WBParaSite" id="NBR_0002263301-mRNA-1"/>
    </source>
</evidence>
<dbReference type="WBParaSite" id="NBR_0002263301-mRNA-1">
    <property type="protein sequence ID" value="NBR_0002263301-mRNA-1"/>
    <property type="gene ID" value="NBR_0002263301"/>
</dbReference>
<dbReference type="InterPro" id="IPR043144">
    <property type="entry name" value="Mal/L-sulf/L-lact_DH-like_ah"/>
</dbReference>
<organism evidence="4">
    <name type="scientific">Nippostrongylus brasiliensis</name>
    <name type="common">Rat hookworm</name>
    <dbReference type="NCBI Taxonomy" id="27835"/>
    <lineage>
        <taxon>Eukaryota</taxon>
        <taxon>Metazoa</taxon>
        <taxon>Ecdysozoa</taxon>
        <taxon>Nematoda</taxon>
        <taxon>Chromadorea</taxon>
        <taxon>Rhabditida</taxon>
        <taxon>Rhabditina</taxon>
        <taxon>Rhabditomorpha</taxon>
        <taxon>Strongyloidea</taxon>
        <taxon>Heligmosomidae</taxon>
        <taxon>Nippostrongylus</taxon>
    </lineage>
</organism>
<dbReference type="PANTHER" id="PTHR11091:SF0">
    <property type="entry name" value="MALATE DEHYDROGENASE"/>
    <property type="match status" value="1"/>
</dbReference>
<name>A0A0N4YZG1_NIPBR</name>
<dbReference type="EMBL" id="UYSL01028570">
    <property type="protein sequence ID" value="VDL87602.1"/>
    <property type="molecule type" value="Genomic_DNA"/>
</dbReference>
<protein>
    <submittedName>
        <fullName evidence="4">Gag/pol protein</fullName>
    </submittedName>
</protein>
<reference evidence="2 3" key="2">
    <citation type="submission" date="2018-11" db="EMBL/GenBank/DDBJ databases">
        <authorList>
            <consortium name="Pathogen Informatics"/>
        </authorList>
    </citation>
    <scope>NUCLEOTIDE SEQUENCE [LARGE SCALE GENOMIC DNA]</scope>
</reference>
<evidence type="ECO:0000256" key="1">
    <source>
        <dbReference type="ARBA" id="ARBA00006056"/>
    </source>
</evidence>
<dbReference type="Gene3D" id="1.10.1530.10">
    <property type="match status" value="1"/>
</dbReference>
<comment type="similarity">
    <text evidence="1">Belongs to the LDH2/MDH2 oxidoreductase family.</text>
</comment>
<dbReference type="PANTHER" id="PTHR11091">
    <property type="entry name" value="OXIDOREDUCTASE-RELATED"/>
    <property type="match status" value="1"/>
</dbReference>
<accession>A0A0N4YZG1</accession>